<dbReference type="RefSeq" id="WP_079409916.1">
    <property type="nucleotide sequence ID" value="NZ_MBTG01000004.1"/>
</dbReference>
<dbReference type="Proteomes" id="UP000190626">
    <property type="component" value="Unassembled WGS sequence"/>
</dbReference>
<protein>
    <submittedName>
        <fullName evidence="1">Uncharacterized protein</fullName>
    </submittedName>
</protein>
<organism evidence="1 2">
    <name type="scientific">Paenibacillus ferrarius</name>
    <dbReference type="NCBI Taxonomy" id="1469647"/>
    <lineage>
        <taxon>Bacteria</taxon>
        <taxon>Bacillati</taxon>
        <taxon>Bacillota</taxon>
        <taxon>Bacilli</taxon>
        <taxon>Bacillales</taxon>
        <taxon>Paenibacillaceae</taxon>
        <taxon>Paenibacillus</taxon>
    </lineage>
</organism>
<accession>A0A1V4HRD1</accession>
<proteinExistence type="predicted"/>
<evidence type="ECO:0000313" key="2">
    <source>
        <dbReference type="Proteomes" id="UP000190626"/>
    </source>
</evidence>
<dbReference type="EMBL" id="MBTG01000004">
    <property type="protein sequence ID" value="OPH60458.1"/>
    <property type="molecule type" value="Genomic_DNA"/>
</dbReference>
<reference evidence="2" key="1">
    <citation type="submission" date="2016-07" db="EMBL/GenBank/DDBJ databases">
        <authorList>
            <person name="Florea S."/>
            <person name="Webb J.S."/>
            <person name="Jaromczyk J."/>
            <person name="Schardl C.L."/>
        </authorList>
    </citation>
    <scope>NUCLEOTIDE SEQUENCE [LARGE SCALE GENOMIC DNA]</scope>
    <source>
        <strain evidence="2">CY1</strain>
    </source>
</reference>
<comment type="caution">
    <text evidence="1">The sequence shown here is derived from an EMBL/GenBank/DDBJ whole genome shotgun (WGS) entry which is preliminary data.</text>
</comment>
<sequence>MEKIEKWKFPVSSNCICSGVNLTYQKGDAILTYDYYDIDNDDKVFNGGLIFSGTVAHRHSSEKFTKYIEGSYDTLLEITNSDWINELTTLSPDWAKRLSMKNFAIYLDSYGLFEFIAKDFIVMNIKEGEMEQGA</sequence>
<gene>
    <name evidence="1" type="ORF">BC351_18385</name>
</gene>
<name>A0A1V4HRD1_9BACL</name>
<keyword evidence="2" id="KW-1185">Reference proteome</keyword>
<dbReference type="AlphaFoldDB" id="A0A1V4HRD1"/>
<dbReference type="OrthoDB" id="2679165at2"/>
<evidence type="ECO:0000313" key="1">
    <source>
        <dbReference type="EMBL" id="OPH60458.1"/>
    </source>
</evidence>
<dbReference type="STRING" id="1469647.BC351_18385"/>